<keyword evidence="2" id="KW-0121">Carboxypeptidase</keyword>
<dbReference type="PANTHER" id="PTHR46825">
    <property type="entry name" value="D-ALANYL-D-ALANINE-CARBOXYPEPTIDASE/ENDOPEPTIDASE AMPH"/>
    <property type="match status" value="1"/>
</dbReference>
<organism evidence="2 3">
    <name type="scientific">Streptomyces rishiriensis</name>
    <dbReference type="NCBI Taxonomy" id="68264"/>
    <lineage>
        <taxon>Bacteria</taxon>
        <taxon>Bacillati</taxon>
        <taxon>Actinomycetota</taxon>
        <taxon>Actinomycetes</taxon>
        <taxon>Kitasatosporales</taxon>
        <taxon>Streptomycetaceae</taxon>
        <taxon>Streptomyces</taxon>
    </lineage>
</organism>
<evidence type="ECO:0000313" key="3">
    <source>
        <dbReference type="Proteomes" id="UP001230654"/>
    </source>
</evidence>
<proteinExistence type="predicted"/>
<sequence>MRTVPACVLGSADEKPIVTGAHDPDKYVEVGSFTKVITGTILQQLAARGVLAPEDPVERWLGAPPGTGVTLRHLAEHTSGLPRLPPGTARRDPYRKFTDDRLRELLARLDLLAVAPAGQREEYSNLGYAVLGAALVAATGQAYEELVAELVLSPLGLPPHAMSATPPQHSRLLPTGWLGRTVKPWTMTGAVLPAGGLWATPRTLARVLTGLVLERSLGDPGLGWQRTGPLPVLWHNGATRTASVFAGAVPDGRWTVVHRLSGASDETDRAGLDYLRTARAQ</sequence>
<evidence type="ECO:0000313" key="2">
    <source>
        <dbReference type="EMBL" id="MDQ0585740.1"/>
    </source>
</evidence>
<evidence type="ECO:0000259" key="1">
    <source>
        <dbReference type="Pfam" id="PF00144"/>
    </source>
</evidence>
<dbReference type="SUPFAM" id="SSF56601">
    <property type="entry name" value="beta-lactamase/transpeptidase-like"/>
    <property type="match status" value="1"/>
</dbReference>
<accession>A0ABU0P2X1</accession>
<dbReference type="Pfam" id="PF00144">
    <property type="entry name" value="Beta-lactamase"/>
    <property type="match status" value="1"/>
</dbReference>
<dbReference type="EC" id="3.4.21.-" evidence="2"/>
<name>A0ABU0P2X1_STRRH</name>
<reference evidence="2 3" key="1">
    <citation type="submission" date="2023-07" db="EMBL/GenBank/DDBJ databases">
        <title>Comparative genomics of wheat-associated soil bacteria to identify genetic determinants of phenazine resistance.</title>
        <authorList>
            <person name="Mouncey N."/>
        </authorList>
    </citation>
    <scope>NUCLEOTIDE SEQUENCE [LARGE SCALE GENOMIC DNA]</scope>
    <source>
        <strain evidence="2 3">B2I6</strain>
    </source>
</reference>
<comment type="caution">
    <text evidence="2">The sequence shown here is derived from an EMBL/GenBank/DDBJ whole genome shotgun (WGS) entry which is preliminary data.</text>
</comment>
<dbReference type="InterPro" id="IPR001466">
    <property type="entry name" value="Beta-lactam-related"/>
</dbReference>
<protein>
    <submittedName>
        <fullName evidence="2">D-alanyl-D-alanine-carboxypeptidase/D-alanyl-D-alanine-endopeptidase</fullName>
        <ecNumber evidence="2">3.4.16.4</ecNumber>
        <ecNumber evidence="2">3.4.21.-</ecNumber>
    </submittedName>
</protein>
<dbReference type="PANTHER" id="PTHR46825:SF7">
    <property type="entry name" value="D-ALANYL-D-ALANINE CARBOXYPEPTIDASE"/>
    <property type="match status" value="1"/>
</dbReference>
<keyword evidence="2" id="KW-0645">Protease</keyword>
<dbReference type="Proteomes" id="UP001230654">
    <property type="component" value="Unassembled WGS sequence"/>
</dbReference>
<keyword evidence="2" id="KW-0378">Hydrolase</keyword>
<keyword evidence="3" id="KW-1185">Reference proteome</keyword>
<dbReference type="RefSeq" id="WP_307167401.1">
    <property type="nucleotide sequence ID" value="NZ_JAUSWV010000002.1"/>
</dbReference>
<feature type="domain" description="Beta-lactamase-related" evidence="1">
    <location>
        <begin position="21"/>
        <end position="227"/>
    </location>
</feature>
<dbReference type="GO" id="GO:0009002">
    <property type="term" value="F:serine-type D-Ala-D-Ala carboxypeptidase activity"/>
    <property type="evidence" value="ECO:0007669"/>
    <property type="project" value="UniProtKB-EC"/>
</dbReference>
<dbReference type="Gene3D" id="3.40.710.10">
    <property type="entry name" value="DD-peptidase/beta-lactamase superfamily"/>
    <property type="match status" value="1"/>
</dbReference>
<dbReference type="EMBL" id="JAUSWV010000002">
    <property type="protein sequence ID" value="MDQ0585740.1"/>
    <property type="molecule type" value="Genomic_DNA"/>
</dbReference>
<gene>
    <name evidence="2" type="ORF">QF030_007918</name>
</gene>
<dbReference type="EC" id="3.4.16.4" evidence="2"/>
<dbReference type="InterPro" id="IPR050491">
    <property type="entry name" value="AmpC-like"/>
</dbReference>
<dbReference type="InterPro" id="IPR012338">
    <property type="entry name" value="Beta-lactam/transpept-like"/>
</dbReference>